<evidence type="ECO:0000256" key="3">
    <source>
        <dbReference type="SAM" id="SignalP"/>
    </source>
</evidence>
<accession>A0A841HL59</accession>
<dbReference type="SUPFAM" id="SSF51735">
    <property type="entry name" value="NAD(P)-binding Rossmann-fold domains"/>
    <property type="match status" value="1"/>
</dbReference>
<dbReference type="Pfam" id="PF00106">
    <property type="entry name" value="adh_short"/>
    <property type="match status" value="1"/>
</dbReference>
<dbReference type="PROSITE" id="PS51318">
    <property type="entry name" value="TAT"/>
    <property type="match status" value="1"/>
</dbReference>
<dbReference type="PANTHER" id="PTHR24320">
    <property type="entry name" value="RETINOL DEHYDROGENASE"/>
    <property type="match status" value="1"/>
</dbReference>
<evidence type="ECO:0000313" key="5">
    <source>
        <dbReference type="Proteomes" id="UP000588068"/>
    </source>
</evidence>
<dbReference type="Gene3D" id="3.40.50.720">
    <property type="entry name" value="NAD(P)-binding Rossmann-like Domain"/>
    <property type="match status" value="1"/>
</dbReference>
<dbReference type="InterPro" id="IPR036291">
    <property type="entry name" value="NAD(P)-bd_dom_sf"/>
</dbReference>
<proteinExistence type="inferred from homology"/>
<feature type="signal peptide" evidence="3">
    <location>
        <begin position="1"/>
        <end position="25"/>
    </location>
</feature>
<organism evidence="4 5">
    <name type="scientific">Povalibacter uvarum</name>
    <dbReference type="NCBI Taxonomy" id="732238"/>
    <lineage>
        <taxon>Bacteria</taxon>
        <taxon>Pseudomonadati</taxon>
        <taxon>Pseudomonadota</taxon>
        <taxon>Gammaproteobacteria</taxon>
        <taxon>Steroidobacterales</taxon>
        <taxon>Steroidobacteraceae</taxon>
        <taxon>Povalibacter</taxon>
    </lineage>
</organism>
<dbReference type="RefSeq" id="WP_184332768.1">
    <property type="nucleotide sequence ID" value="NZ_JACHHZ010000003.1"/>
</dbReference>
<comment type="similarity">
    <text evidence="1">Belongs to the short-chain dehydrogenases/reductases (SDR) family.</text>
</comment>
<evidence type="ECO:0000256" key="2">
    <source>
        <dbReference type="ARBA" id="ARBA00023002"/>
    </source>
</evidence>
<reference evidence="4 5" key="1">
    <citation type="submission" date="2020-08" db="EMBL/GenBank/DDBJ databases">
        <title>Genomic Encyclopedia of Type Strains, Phase IV (KMG-IV): sequencing the most valuable type-strain genomes for metagenomic binning, comparative biology and taxonomic classification.</title>
        <authorList>
            <person name="Goeker M."/>
        </authorList>
    </citation>
    <scope>NUCLEOTIDE SEQUENCE [LARGE SCALE GENOMIC DNA]</scope>
    <source>
        <strain evidence="4 5">DSM 26723</strain>
    </source>
</reference>
<dbReference type="AlphaFoldDB" id="A0A841HL59"/>
<dbReference type="InterPro" id="IPR006311">
    <property type="entry name" value="TAT_signal"/>
</dbReference>
<keyword evidence="2" id="KW-0560">Oxidoreductase</keyword>
<evidence type="ECO:0000256" key="1">
    <source>
        <dbReference type="ARBA" id="ARBA00006484"/>
    </source>
</evidence>
<dbReference type="EMBL" id="JACHHZ010000003">
    <property type="protein sequence ID" value="MBB6093941.1"/>
    <property type="molecule type" value="Genomic_DNA"/>
</dbReference>
<name>A0A841HL59_9GAMM</name>
<dbReference type="InterPro" id="IPR002347">
    <property type="entry name" value="SDR_fam"/>
</dbReference>
<keyword evidence="5" id="KW-1185">Reference proteome</keyword>
<dbReference type="Proteomes" id="UP000588068">
    <property type="component" value="Unassembled WGS sequence"/>
</dbReference>
<evidence type="ECO:0000313" key="4">
    <source>
        <dbReference type="EMBL" id="MBB6093941.1"/>
    </source>
</evidence>
<dbReference type="PRINTS" id="PR00081">
    <property type="entry name" value="GDHRDH"/>
</dbReference>
<protein>
    <submittedName>
        <fullName evidence="4">NAD(P)-dependent dehydrogenase (Short-subunit alcohol dehydrogenase family)</fullName>
    </submittedName>
</protein>
<dbReference type="GO" id="GO:0016491">
    <property type="term" value="F:oxidoreductase activity"/>
    <property type="evidence" value="ECO:0007669"/>
    <property type="project" value="UniProtKB-KW"/>
</dbReference>
<feature type="chain" id="PRO_5032409647" evidence="3">
    <location>
        <begin position="26"/>
        <end position="310"/>
    </location>
</feature>
<comment type="caution">
    <text evidence="4">The sequence shown here is derived from an EMBL/GenBank/DDBJ whole genome shotgun (WGS) entry which is preliminary data.</text>
</comment>
<gene>
    <name evidence="4" type="ORF">HNQ60_002822</name>
</gene>
<keyword evidence="3" id="KW-0732">Signal</keyword>
<sequence>MITRRQFSKAALASLALPSAAAASAFGPDSTADEVTAGLNLKGRTALVTGCNTGIGYETLRVLALRGATVIGTARTKDKAAEACRSVSGKAIPVVLELTDFGSVVACAGQVRRMDVPIDILICNAGIVLDSHEQVRGLEKQFVVNHLGHFILVNQLQDRVVDSPEGRVVVVGSGNHRDAPPGGIQFDALSGDGWFKRGYAHSKLANGLFSLELSRRLKSTRATSNCVTPGPTRTDILRYTDSSTANYRKSPAQGAATQCYVAAHPAVKGITGEYFKDCAPAPQGEYQTDAAMASRLWTVSEQLARGYLRS</sequence>
<dbReference type="PANTHER" id="PTHR24320:SF148">
    <property type="entry name" value="NAD(P)-BINDING ROSSMANN-FOLD SUPERFAMILY PROTEIN"/>
    <property type="match status" value="1"/>
</dbReference>